<keyword evidence="1" id="KW-1185">Reference proteome</keyword>
<name>A0A0N5AP26_9BILA</name>
<dbReference type="AlphaFoldDB" id="A0A0N5AP26"/>
<evidence type="ECO:0000313" key="2">
    <source>
        <dbReference type="WBParaSite" id="SMUV_0000638901-mRNA-1"/>
    </source>
</evidence>
<dbReference type="Proteomes" id="UP000046393">
    <property type="component" value="Unplaced"/>
</dbReference>
<evidence type="ECO:0000313" key="1">
    <source>
        <dbReference type="Proteomes" id="UP000046393"/>
    </source>
</evidence>
<protein>
    <submittedName>
        <fullName evidence="2">Apple domain-containing protein</fullName>
    </submittedName>
</protein>
<proteinExistence type="predicted"/>
<organism evidence="1 2">
    <name type="scientific">Syphacia muris</name>
    <dbReference type="NCBI Taxonomy" id="451379"/>
    <lineage>
        <taxon>Eukaryota</taxon>
        <taxon>Metazoa</taxon>
        <taxon>Ecdysozoa</taxon>
        <taxon>Nematoda</taxon>
        <taxon>Chromadorea</taxon>
        <taxon>Rhabditida</taxon>
        <taxon>Spirurina</taxon>
        <taxon>Oxyuridomorpha</taxon>
        <taxon>Oxyuroidea</taxon>
        <taxon>Oxyuridae</taxon>
        <taxon>Syphacia</taxon>
    </lineage>
</organism>
<accession>A0A0N5AP26</accession>
<reference evidence="2" key="1">
    <citation type="submission" date="2017-02" db="UniProtKB">
        <authorList>
            <consortium name="WormBaseParasite"/>
        </authorList>
    </citation>
    <scope>IDENTIFICATION</scope>
</reference>
<sequence>MALVAYRHFASENNAESAHICSFIYKVEQISRQNAYRQTADNVCECVSIMDKAESCVYFIGVANHVCELGDDNEIGTIKGNSE</sequence>
<dbReference type="WBParaSite" id="SMUV_0000638901-mRNA-1">
    <property type="protein sequence ID" value="SMUV_0000638901-mRNA-1"/>
    <property type="gene ID" value="SMUV_0000638901"/>
</dbReference>